<dbReference type="RefSeq" id="WP_301119714.1">
    <property type="nucleotide sequence ID" value="NZ_JAUHPX010000005.1"/>
</dbReference>
<gene>
    <name evidence="2" type="ORF">QQX10_09315</name>
</gene>
<dbReference type="InterPro" id="IPR011989">
    <property type="entry name" value="ARM-like"/>
</dbReference>
<evidence type="ECO:0000256" key="1">
    <source>
        <dbReference type="SAM" id="MobiDB-lite"/>
    </source>
</evidence>
<evidence type="ECO:0000313" key="3">
    <source>
        <dbReference type="Proteomes" id="UP001172737"/>
    </source>
</evidence>
<dbReference type="AlphaFoldDB" id="A0AAW7M9H9"/>
<reference evidence="2" key="1">
    <citation type="submission" date="2023-06" db="EMBL/GenBank/DDBJ databases">
        <title>Sysu t00039.</title>
        <authorList>
            <person name="Gao L."/>
            <person name="Fang B.-Z."/>
            <person name="Li W.-J."/>
        </authorList>
    </citation>
    <scope>NUCLEOTIDE SEQUENCE</scope>
    <source>
        <strain evidence="2">SYSU T00039</strain>
    </source>
</reference>
<comment type="caution">
    <text evidence="2">The sequence shown here is derived from an EMBL/GenBank/DDBJ whole genome shotgun (WGS) entry which is preliminary data.</text>
</comment>
<dbReference type="Proteomes" id="UP001172737">
    <property type="component" value="Unassembled WGS sequence"/>
</dbReference>
<dbReference type="Gene3D" id="1.25.10.10">
    <property type="entry name" value="Leucine-rich Repeat Variant"/>
    <property type="match status" value="1"/>
</dbReference>
<organism evidence="2 3">
    <name type="scientific">Demequina lignilytica</name>
    <dbReference type="NCBI Taxonomy" id="3051663"/>
    <lineage>
        <taxon>Bacteria</taxon>
        <taxon>Bacillati</taxon>
        <taxon>Actinomycetota</taxon>
        <taxon>Actinomycetes</taxon>
        <taxon>Micrococcales</taxon>
        <taxon>Demequinaceae</taxon>
        <taxon>Demequina</taxon>
    </lineage>
</organism>
<accession>A0AAW7M9H9</accession>
<protein>
    <recommendedName>
        <fullName evidence="4">HEAT repeat-containing protein</fullName>
    </recommendedName>
</protein>
<sequence>MPRIDANPQVPRRPELDATDLPHAWSGHPDTSPLRALDFWVGLHQYRAQAVAAEHVAEAAVPTEELPVMDRRQREQARAARIAELARLVPLLKELAADPRAPMRVTSATCFSILARGGQAQADREVWRILLGLSKYDDDAEVRAAADAALADLERFGTVAHAS</sequence>
<name>A0AAW7M9H9_9MICO</name>
<dbReference type="EMBL" id="JAUHPX010000005">
    <property type="protein sequence ID" value="MDN4488366.1"/>
    <property type="molecule type" value="Genomic_DNA"/>
</dbReference>
<proteinExistence type="predicted"/>
<keyword evidence="3" id="KW-1185">Reference proteome</keyword>
<evidence type="ECO:0008006" key="4">
    <source>
        <dbReference type="Google" id="ProtNLM"/>
    </source>
</evidence>
<feature type="region of interest" description="Disordered" evidence="1">
    <location>
        <begin position="1"/>
        <end position="27"/>
    </location>
</feature>
<dbReference type="SUPFAM" id="SSF48371">
    <property type="entry name" value="ARM repeat"/>
    <property type="match status" value="1"/>
</dbReference>
<dbReference type="InterPro" id="IPR016024">
    <property type="entry name" value="ARM-type_fold"/>
</dbReference>
<evidence type="ECO:0000313" key="2">
    <source>
        <dbReference type="EMBL" id="MDN4488366.1"/>
    </source>
</evidence>